<dbReference type="InterPro" id="IPR003777">
    <property type="entry name" value="XdhC_CoxI"/>
</dbReference>
<proteinExistence type="predicted"/>
<dbReference type="PANTHER" id="PTHR30388:SF6">
    <property type="entry name" value="XANTHINE DEHYDROGENASE SUBUNIT A-RELATED"/>
    <property type="match status" value="1"/>
</dbReference>
<dbReference type="Pfam" id="PF13478">
    <property type="entry name" value="XdhC_C"/>
    <property type="match status" value="1"/>
</dbReference>
<gene>
    <name evidence="3" type="ORF">CLG85_013685</name>
</gene>
<comment type="caution">
    <text evidence="3">The sequence shown here is derived from an EMBL/GenBank/DDBJ whole genome shotgun (WGS) entry which is preliminary data.</text>
</comment>
<dbReference type="RefSeq" id="WP_260349146.1">
    <property type="nucleotide sequence ID" value="NZ_NTHN02000024.1"/>
</dbReference>
<dbReference type="Gene3D" id="3.40.50.720">
    <property type="entry name" value="NAD(P)-binding Rossmann-like Domain"/>
    <property type="match status" value="1"/>
</dbReference>
<keyword evidence="4" id="KW-1185">Reference proteome</keyword>
<name>A0ABT2KL49_9RHOB</name>
<dbReference type="Proteomes" id="UP000217448">
    <property type="component" value="Unassembled WGS sequence"/>
</dbReference>
<evidence type="ECO:0000259" key="1">
    <source>
        <dbReference type="Pfam" id="PF02625"/>
    </source>
</evidence>
<accession>A0ABT2KL49</accession>
<dbReference type="InterPro" id="IPR052698">
    <property type="entry name" value="MoCofactor_Util/Proc"/>
</dbReference>
<organism evidence="3 4">
    <name type="scientific">Alloyangia mangrovi</name>
    <dbReference type="NCBI Taxonomy" id="1779329"/>
    <lineage>
        <taxon>Bacteria</taxon>
        <taxon>Pseudomonadati</taxon>
        <taxon>Pseudomonadota</taxon>
        <taxon>Alphaproteobacteria</taxon>
        <taxon>Rhodobacterales</taxon>
        <taxon>Roseobacteraceae</taxon>
        <taxon>Alloyangia</taxon>
    </lineage>
</organism>
<feature type="domain" description="XdhC- CoxI" evidence="1">
    <location>
        <begin position="14"/>
        <end position="79"/>
    </location>
</feature>
<feature type="domain" description="XdhC Rossmann" evidence="2">
    <location>
        <begin position="120"/>
        <end position="251"/>
    </location>
</feature>
<evidence type="ECO:0000313" key="3">
    <source>
        <dbReference type="EMBL" id="MCT4371311.1"/>
    </source>
</evidence>
<protein>
    <submittedName>
        <fullName evidence="3">XdhC family protein</fullName>
    </submittedName>
</protein>
<evidence type="ECO:0000313" key="4">
    <source>
        <dbReference type="Proteomes" id="UP000217448"/>
    </source>
</evidence>
<sequence length="272" mass="28455">MADFDIFDVIDRQRRAGRPFCVATVVRTADVTSAKAGAKAVVTETGELLGHLGGACVKRAVLAAGQEAISCGQTRLIRVKPSDKVVALTDADGAQVFKSGCPSGGTVDLLLEPYELPPLLVIFGDTPISRALASHAALAGYRLALPEGAEGPGSATRFPDADLSALPVGPRDFVVVASQGTQDLACLRAALESPAARIAMVASRRKAEALCAKLADAGVAAERMARLKSPAGLDIRAIDPQEIALSVLAEIILWRNTDRTRAPRDAEHESRA</sequence>
<dbReference type="InterPro" id="IPR027051">
    <property type="entry name" value="XdhC_Rossmann_dom"/>
</dbReference>
<evidence type="ECO:0000259" key="2">
    <source>
        <dbReference type="Pfam" id="PF13478"/>
    </source>
</evidence>
<dbReference type="Pfam" id="PF02625">
    <property type="entry name" value="XdhC_CoxI"/>
    <property type="match status" value="1"/>
</dbReference>
<dbReference type="PANTHER" id="PTHR30388">
    <property type="entry name" value="ALDEHYDE OXIDOREDUCTASE MOLYBDENUM COFACTOR ASSEMBLY PROTEIN"/>
    <property type="match status" value="1"/>
</dbReference>
<reference evidence="4" key="1">
    <citation type="submission" date="2023-07" db="EMBL/GenBank/DDBJ databases">
        <title>Yangia mangrovi SAOS 153D genome.</title>
        <authorList>
            <person name="Verma A."/>
            <person name="Pal Y."/>
            <person name="Sundharam S."/>
            <person name="Bisht B."/>
            <person name="Srinivasan K."/>
        </authorList>
    </citation>
    <scope>NUCLEOTIDE SEQUENCE [LARGE SCALE GENOMIC DNA]</scope>
    <source>
        <strain evidence="4">SAOS 153D</strain>
    </source>
</reference>
<dbReference type="EMBL" id="NTHN02000024">
    <property type="protein sequence ID" value="MCT4371311.1"/>
    <property type="molecule type" value="Genomic_DNA"/>
</dbReference>